<comment type="caution">
    <text evidence="1">The sequence shown here is derived from an EMBL/GenBank/DDBJ whole genome shotgun (WGS) entry which is preliminary data.</text>
</comment>
<dbReference type="Proteomes" id="UP001164250">
    <property type="component" value="Chromosome 1"/>
</dbReference>
<organism evidence="1 2">
    <name type="scientific">Pistacia atlantica</name>
    <dbReference type="NCBI Taxonomy" id="434234"/>
    <lineage>
        <taxon>Eukaryota</taxon>
        <taxon>Viridiplantae</taxon>
        <taxon>Streptophyta</taxon>
        <taxon>Embryophyta</taxon>
        <taxon>Tracheophyta</taxon>
        <taxon>Spermatophyta</taxon>
        <taxon>Magnoliopsida</taxon>
        <taxon>eudicotyledons</taxon>
        <taxon>Gunneridae</taxon>
        <taxon>Pentapetalae</taxon>
        <taxon>rosids</taxon>
        <taxon>malvids</taxon>
        <taxon>Sapindales</taxon>
        <taxon>Anacardiaceae</taxon>
        <taxon>Pistacia</taxon>
    </lineage>
</organism>
<protein>
    <submittedName>
        <fullName evidence="1">Uncharacterized protein</fullName>
    </submittedName>
</protein>
<proteinExistence type="predicted"/>
<name>A0ACC1CDS5_9ROSI</name>
<evidence type="ECO:0000313" key="1">
    <source>
        <dbReference type="EMBL" id="KAJ0113776.1"/>
    </source>
</evidence>
<sequence length="250" mass="27980">MEPSADPSKSWKGRLCIAGRMCRAKNKACKSKSSSSAPISVCSYSREKSRDREAGLFCSVIVQIESRPPKIRTGIAPLCKAMREVNNDEDEILVLTILPAKEESATGTSSDVGNSECGPDHHHLQCNQSWGQDSYINFLRQEITRKMEVKIAACFRLKDIIIEEVNNAKATWIFMDRYFTRDLSFRLSGTECNVSLIGDDDESMVPDHFLLCDGLECSMVMEERLNPKSPKPMNGSTQQGTVYKLFFGCT</sequence>
<gene>
    <name evidence="1" type="ORF">Patl1_00962</name>
</gene>
<evidence type="ECO:0000313" key="2">
    <source>
        <dbReference type="Proteomes" id="UP001164250"/>
    </source>
</evidence>
<dbReference type="EMBL" id="CM047897">
    <property type="protein sequence ID" value="KAJ0113776.1"/>
    <property type="molecule type" value="Genomic_DNA"/>
</dbReference>
<accession>A0ACC1CDS5</accession>
<keyword evidence="2" id="KW-1185">Reference proteome</keyword>
<reference evidence="2" key="1">
    <citation type="journal article" date="2023" name="G3 (Bethesda)">
        <title>Genome assembly and association tests identify interacting loci associated with vigor, precocity, and sex in interspecific pistachio rootstocks.</title>
        <authorList>
            <person name="Palmer W."/>
            <person name="Jacygrad E."/>
            <person name="Sagayaradj S."/>
            <person name="Cavanaugh K."/>
            <person name="Han R."/>
            <person name="Bertier L."/>
            <person name="Beede B."/>
            <person name="Kafkas S."/>
            <person name="Golino D."/>
            <person name="Preece J."/>
            <person name="Michelmore R."/>
        </authorList>
    </citation>
    <scope>NUCLEOTIDE SEQUENCE [LARGE SCALE GENOMIC DNA]</scope>
</reference>